<name>A0ABX2XUQ2_9GAMM</name>
<evidence type="ECO:0000256" key="1">
    <source>
        <dbReference type="SAM" id="SignalP"/>
    </source>
</evidence>
<feature type="chain" id="PRO_5046285709" description="IcmL-like protein" evidence="1">
    <location>
        <begin position="22"/>
        <end position="572"/>
    </location>
</feature>
<comment type="caution">
    <text evidence="2">The sequence shown here is derived from an EMBL/GenBank/DDBJ whole genome shotgun (WGS) entry which is preliminary data.</text>
</comment>
<sequence length="572" mass="64522">MKNRMLCSIILSFICTHQLLAQIGNSTLLQQPRSSQHKNIACPSNIITETLEIDEAFILDWVTHAATQSFHFTPEAVDTQLQQLQACYTPQGWNELNKAFYKSGNIDLIKTQHLAVLSELDGPAQLIEAKEDLWKITVPLRVIYQNDQERITHFLNVYFTVGRKLRGELGIMQMIAIPRATPSFQKAGSLKETAKGVYNLLAEKNAEAHNALQEKIISPFFSSLFPNPTRLLANTYEDKEKASLVQLPPGHSENPLPHPLLPAEIMQKDYAKNLIATPSSPFTEAMKINSTTLLHWLNQASTPFSLPLLRQKFLSWYAQMTIKNRFSETGREQKLVFRSLVRDAITRGEREGTQWNITLPFNVSYQNNKGKITQLVNIDLTLGFKISSQFLPSQVAPIPTPTHMINHPQSAYKPLATNTIDCNYRIPSEITGIDEKIILSWAEKATVQSFNFNAATIDQELFQLQSCYTENGWINFKSALDKSGNIQAIKSSHLTMNSQIDGKVELVEAQANQWKIRLPLKVNWQSDKEVMTQLLTVDLTVGRKINGNLGIMQIIATINGSTLFKLNQSMNT</sequence>
<dbReference type="InterPro" id="IPR021055">
    <property type="entry name" value="T4BSS_IcmL/DotI"/>
</dbReference>
<gene>
    <name evidence="2" type="ORF">A8135_12060</name>
</gene>
<reference evidence="2 3" key="1">
    <citation type="submission" date="2016-05" db="EMBL/GenBank/DDBJ databases">
        <authorList>
            <person name="Prochazka B."/>
            <person name="Indra A."/>
            <person name="Hasenberger P."/>
            <person name="Blaschitz M."/>
            <person name="Wagner L."/>
            <person name="Wewalka G."/>
            <person name="Sorschag S."/>
            <person name="Schmid D."/>
            <person name="Ruppitsch W."/>
        </authorList>
    </citation>
    <scope>NUCLEOTIDE SEQUENCE [LARGE SCALE GENOMIC DNA]</scope>
    <source>
        <strain evidence="2 3">974010_12</strain>
    </source>
</reference>
<dbReference type="Pfam" id="PF11393">
    <property type="entry name" value="T4BSS_DotI_IcmL"/>
    <property type="match status" value="2"/>
</dbReference>
<evidence type="ECO:0000313" key="2">
    <source>
        <dbReference type="EMBL" id="OCH98286.1"/>
    </source>
</evidence>
<keyword evidence="1" id="KW-0732">Signal</keyword>
<proteinExistence type="predicted"/>
<feature type="signal peptide" evidence="1">
    <location>
        <begin position="1"/>
        <end position="21"/>
    </location>
</feature>
<protein>
    <recommendedName>
        <fullName evidence="4">IcmL-like protein</fullName>
    </recommendedName>
</protein>
<dbReference type="EMBL" id="LYOZ01000016">
    <property type="protein sequence ID" value="OCH98286.1"/>
    <property type="molecule type" value="Genomic_DNA"/>
</dbReference>
<dbReference type="Proteomes" id="UP000093336">
    <property type="component" value="Unassembled WGS sequence"/>
</dbReference>
<evidence type="ECO:0000313" key="3">
    <source>
        <dbReference type="Proteomes" id="UP000093336"/>
    </source>
</evidence>
<accession>A0ABX2XUQ2</accession>
<dbReference type="CDD" id="cd16385">
    <property type="entry name" value="IcmL"/>
    <property type="match status" value="2"/>
</dbReference>
<dbReference type="RefSeq" id="WP_065620686.1">
    <property type="nucleotide sequence ID" value="NZ_LYOZ01000016.1"/>
</dbReference>
<evidence type="ECO:0008006" key="4">
    <source>
        <dbReference type="Google" id="ProtNLM"/>
    </source>
</evidence>
<keyword evidence="3" id="KW-1185">Reference proteome</keyword>
<organism evidence="2 3">
    <name type="scientific">Legionella jamestowniensis</name>
    <dbReference type="NCBI Taxonomy" id="455"/>
    <lineage>
        <taxon>Bacteria</taxon>
        <taxon>Pseudomonadati</taxon>
        <taxon>Pseudomonadota</taxon>
        <taxon>Gammaproteobacteria</taxon>
        <taxon>Legionellales</taxon>
        <taxon>Legionellaceae</taxon>
        <taxon>Legionella</taxon>
    </lineage>
</organism>